<keyword evidence="2" id="KW-1185">Reference proteome</keyword>
<dbReference type="Proteomes" id="UP000694864">
    <property type="component" value="Chromosome 4"/>
</dbReference>
<dbReference type="Gene3D" id="1.20.1280.50">
    <property type="match status" value="1"/>
</dbReference>
<dbReference type="SUPFAM" id="SSF81383">
    <property type="entry name" value="F-box domain"/>
    <property type="match status" value="1"/>
</dbReference>
<evidence type="ECO:0000313" key="2">
    <source>
        <dbReference type="Proteomes" id="UP000694864"/>
    </source>
</evidence>
<dbReference type="InterPro" id="IPR036047">
    <property type="entry name" value="F-box-like_dom_sf"/>
</dbReference>
<dbReference type="InterPro" id="IPR001810">
    <property type="entry name" value="F-box_dom"/>
</dbReference>
<protein>
    <submittedName>
        <fullName evidence="3">F-box/LRR-repeat protein At3g44080</fullName>
    </submittedName>
</protein>
<organism evidence="2 3">
    <name type="scientific">Camelina sativa</name>
    <name type="common">False flax</name>
    <name type="synonym">Myagrum sativum</name>
    <dbReference type="NCBI Taxonomy" id="90675"/>
    <lineage>
        <taxon>Eukaryota</taxon>
        <taxon>Viridiplantae</taxon>
        <taxon>Streptophyta</taxon>
        <taxon>Embryophyta</taxon>
        <taxon>Tracheophyta</taxon>
        <taxon>Spermatophyta</taxon>
        <taxon>Magnoliopsida</taxon>
        <taxon>eudicotyledons</taxon>
        <taxon>Gunneridae</taxon>
        <taxon>Pentapetalae</taxon>
        <taxon>rosids</taxon>
        <taxon>malvids</taxon>
        <taxon>Brassicales</taxon>
        <taxon>Brassicaceae</taxon>
        <taxon>Camelineae</taxon>
        <taxon>Camelina</taxon>
    </lineage>
</organism>
<dbReference type="PROSITE" id="PS50181">
    <property type="entry name" value="FBOX"/>
    <property type="match status" value="1"/>
</dbReference>
<dbReference type="RefSeq" id="XP_019099642.1">
    <property type="nucleotide sequence ID" value="XM_019244097.1"/>
</dbReference>
<reference evidence="2" key="1">
    <citation type="journal article" date="2014" name="Nat. Commun.">
        <title>The emerging biofuel crop Camelina sativa retains a highly undifferentiated hexaploid genome structure.</title>
        <authorList>
            <person name="Kagale S."/>
            <person name="Koh C."/>
            <person name="Nixon J."/>
            <person name="Bollina V."/>
            <person name="Clarke W.E."/>
            <person name="Tuteja R."/>
            <person name="Spillane C."/>
            <person name="Robinson S.J."/>
            <person name="Links M.G."/>
            <person name="Clarke C."/>
            <person name="Higgins E.E."/>
            <person name="Huebert T."/>
            <person name="Sharpe A.G."/>
            <person name="Parkin I.A."/>
        </authorList>
    </citation>
    <scope>NUCLEOTIDE SEQUENCE [LARGE SCALE GENOMIC DNA]</scope>
    <source>
        <strain evidence="2">cv. DH55</strain>
    </source>
</reference>
<evidence type="ECO:0000259" key="1">
    <source>
        <dbReference type="PROSITE" id="PS50181"/>
    </source>
</evidence>
<dbReference type="SMART" id="SM00256">
    <property type="entry name" value="FBOX"/>
    <property type="match status" value="1"/>
</dbReference>
<dbReference type="GeneID" id="104783742"/>
<dbReference type="PANTHER" id="PTHR31293:SF12">
    <property type="entry name" value="RNI-LIKE SUPERFAMILY PROTEIN"/>
    <property type="match status" value="1"/>
</dbReference>
<dbReference type="CDD" id="cd22160">
    <property type="entry name" value="F-box_AtFBL13-like"/>
    <property type="match status" value="1"/>
</dbReference>
<evidence type="ECO:0000313" key="3">
    <source>
        <dbReference type="RefSeq" id="XP_019099642.1"/>
    </source>
</evidence>
<dbReference type="PANTHER" id="PTHR31293">
    <property type="entry name" value="RNI-LIKE SUPERFAMILY PROTEIN"/>
    <property type="match status" value="1"/>
</dbReference>
<feature type="domain" description="F-box" evidence="1">
    <location>
        <begin position="9"/>
        <end position="57"/>
    </location>
</feature>
<gene>
    <name evidence="3" type="primary">LOC104783742</name>
</gene>
<reference evidence="3" key="2">
    <citation type="submission" date="2025-08" db="UniProtKB">
        <authorList>
            <consortium name="RefSeq"/>
        </authorList>
    </citation>
    <scope>IDENTIFICATION</scope>
    <source>
        <tissue evidence="3">Leaf</tissue>
    </source>
</reference>
<name>A0ABM1RKV4_CAMSA</name>
<accession>A0ABM1RKV4</accession>
<dbReference type="InterPro" id="IPR006566">
    <property type="entry name" value="FBD"/>
</dbReference>
<dbReference type="Pfam" id="PF00646">
    <property type="entry name" value="F-box"/>
    <property type="match status" value="1"/>
</dbReference>
<dbReference type="SMART" id="SM00579">
    <property type="entry name" value="FBD"/>
    <property type="match status" value="1"/>
</dbReference>
<dbReference type="InterPro" id="IPR053781">
    <property type="entry name" value="F-box_AtFBL13-like"/>
</dbReference>
<dbReference type="InterPro" id="IPR055294">
    <property type="entry name" value="FBL60-like"/>
</dbReference>
<proteinExistence type="predicted"/>
<sequence>MRSVSMDCVASMDSLPDDLLVQILSFLPTKQTVSTSILSKRWRTLFAFSPNLDFDESVFRLPKEMYIRSVDSVLAFQGGKHMEKFSLVFKSFDDEVYDVDRWICYALEHGVSELHLDIESIRYYVDRSNLCVVGLCYHPWRESPYCHVDSLAKAKLDLQFIDFHYEADDADLTTLISGIRNVKTLHLTSSAVEVILVCCKGELPVFKNLIKLIFSSKKKGWKMFLPLLLERSPKLNTLVLSDLHRYTFRGRTKLCVGVQIPSNNKIKMLSILQYEGSANELKHINHFLLKMECFEMVKVYVAAEMDDLKKMQLTDDLLKLSTASSKVKIQLM</sequence>